<dbReference type="PANTHER" id="PTHR45939">
    <property type="entry name" value="PEROXISOMAL MEMBRANE PROTEIN PMP34-RELATED"/>
    <property type="match status" value="1"/>
</dbReference>
<evidence type="ECO:0000256" key="7">
    <source>
        <dbReference type="ARBA" id="ARBA00022989"/>
    </source>
</evidence>
<dbReference type="InterPro" id="IPR018108">
    <property type="entry name" value="MCP_transmembrane"/>
</dbReference>
<reference evidence="14" key="1">
    <citation type="submission" date="2016-02" db="EMBL/GenBank/DDBJ databases">
        <title>Comparative genomics of biotechnologically important yeasts.</title>
        <authorList>
            <consortium name="DOE Joint Genome Institute"/>
            <person name="Riley R."/>
            <person name="Haridas S."/>
            <person name="Wolfe K.H."/>
            <person name="Lopes M.R."/>
            <person name="Hittinger C.T."/>
            <person name="Goker M."/>
            <person name="Salamov A."/>
            <person name="Wisecaver J."/>
            <person name="Long T.M."/>
            <person name="Aerts A.L."/>
            <person name="Barry K."/>
            <person name="Choi C."/>
            <person name="Clum A."/>
            <person name="Coughlan A.Y."/>
            <person name="Deshpande S."/>
            <person name="Douglass A.P."/>
            <person name="Hanson S.J."/>
            <person name="Klenk H.-P."/>
            <person name="Labutti K."/>
            <person name="Lapidus A."/>
            <person name="Lindquist E."/>
            <person name="Lipzen A."/>
            <person name="Meier-Kolthoff J.P."/>
            <person name="Ohm R.A."/>
            <person name="Otillar R.P."/>
            <person name="Pangilinan J."/>
            <person name="Peng Y."/>
            <person name="Rokas A."/>
            <person name="Rosa C.A."/>
            <person name="Scheuner C."/>
            <person name="Sibirny A.A."/>
            <person name="Slot J.C."/>
            <person name="Stielow J.B."/>
            <person name="Sun H."/>
            <person name="Kurtzman C.P."/>
            <person name="Blackwell M."/>
            <person name="Jeffries T.W."/>
            <person name="Grigoriev I.V."/>
        </authorList>
    </citation>
    <scope>NUCLEOTIDE SEQUENCE [LARGE SCALE GENOMIC DNA]</scope>
    <source>
        <strain evidence="14">NRRL Y-17796</strain>
    </source>
</reference>
<feature type="repeat" description="Solcar" evidence="10">
    <location>
        <begin position="14"/>
        <end position="110"/>
    </location>
</feature>
<dbReference type="GO" id="GO:0005743">
    <property type="term" value="C:mitochondrial inner membrane"/>
    <property type="evidence" value="ECO:0007669"/>
    <property type="project" value="UniProtKB-SubCell"/>
</dbReference>
<dbReference type="GO" id="GO:0015217">
    <property type="term" value="F:ADP transmembrane transporter activity"/>
    <property type="evidence" value="ECO:0007669"/>
    <property type="project" value="TreeGrafter"/>
</dbReference>
<keyword evidence="6" id="KW-0999">Mitochondrion inner membrane</keyword>
<dbReference type="InterPro" id="IPR002067">
    <property type="entry name" value="MCP"/>
</dbReference>
<name>A0A1E4T9F2_9ASCO</name>
<protein>
    <recommendedName>
        <fullName evidence="15">Mitochondrial carrier protein</fullName>
    </recommendedName>
</protein>
<organism evidence="13 14">
    <name type="scientific">Tortispora caseinolytica NRRL Y-17796</name>
    <dbReference type="NCBI Taxonomy" id="767744"/>
    <lineage>
        <taxon>Eukaryota</taxon>
        <taxon>Fungi</taxon>
        <taxon>Dikarya</taxon>
        <taxon>Ascomycota</taxon>
        <taxon>Saccharomycotina</taxon>
        <taxon>Trigonopsidomycetes</taxon>
        <taxon>Trigonopsidales</taxon>
        <taxon>Trigonopsidaceae</taxon>
        <taxon>Tortispora</taxon>
    </lineage>
</organism>
<dbReference type="Gene3D" id="1.50.40.10">
    <property type="entry name" value="Mitochondrial carrier domain"/>
    <property type="match status" value="1"/>
</dbReference>
<evidence type="ECO:0000313" key="13">
    <source>
        <dbReference type="EMBL" id="ODV88343.1"/>
    </source>
</evidence>
<proteinExistence type="inferred from homology"/>
<comment type="subcellular location">
    <subcellularLocation>
        <location evidence="1">Mitochondrion inner membrane</location>
        <topology evidence="1">Multi-pass membrane protein</topology>
    </subcellularLocation>
</comment>
<dbReference type="EMBL" id="KV453844">
    <property type="protein sequence ID" value="ODV88343.1"/>
    <property type="molecule type" value="Genomic_DNA"/>
</dbReference>
<dbReference type="PANTHER" id="PTHR45939:SF1">
    <property type="entry name" value="MITOCHONDRIAL THIAMINE PYROPHOSPHATE CARRIER 1-RELATED"/>
    <property type="match status" value="1"/>
</dbReference>
<feature type="transmembrane region" description="Helical" evidence="12">
    <location>
        <begin position="124"/>
        <end position="144"/>
    </location>
</feature>
<dbReference type="GO" id="GO:0005778">
    <property type="term" value="C:peroxisomal membrane"/>
    <property type="evidence" value="ECO:0007669"/>
    <property type="project" value="EnsemblFungi"/>
</dbReference>
<dbReference type="Proteomes" id="UP000095023">
    <property type="component" value="Unassembled WGS sequence"/>
</dbReference>
<keyword evidence="4 10" id="KW-0812">Transmembrane</keyword>
<feature type="repeat" description="Solcar" evidence="10">
    <location>
        <begin position="118"/>
        <end position="201"/>
    </location>
</feature>
<evidence type="ECO:0000256" key="1">
    <source>
        <dbReference type="ARBA" id="ARBA00004448"/>
    </source>
</evidence>
<dbReference type="InterPro" id="IPR023395">
    <property type="entry name" value="MCP_dom_sf"/>
</dbReference>
<dbReference type="PRINTS" id="PR00926">
    <property type="entry name" value="MITOCARRIER"/>
</dbReference>
<keyword evidence="8" id="KW-0496">Mitochondrion</keyword>
<evidence type="ECO:0000256" key="9">
    <source>
        <dbReference type="ARBA" id="ARBA00023136"/>
    </source>
</evidence>
<dbReference type="SUPFAM" id="SSF103506">
    <property type="entry name" value="Mitochondrial carrier"/>
    <property type="match status" value="1"/>
</dbReference>
<keyword evidence="3 11" id="KW-0813">Transport</keyword>
<feature type="repeat" description="Solcar" evidence="10">
    <location>
        <begin position="213"/>
        <end position="301"/>
    </location>
</feature>
<dbReference type="GO" id="GO:0007031">
    <property type="term" value="P:peroxisome organization"/>
    <property type="evidence" value="ECO:0007669"/>
    <property type="project" value="EnsemblFungi"/>
</dbReference>
<sequence length="314" mass="33912">MSVLSKEPPLPPWGYALSGSVGAVLANVIVYPLDIAKTRLQTQPKRKRSSTNYLDEIEDPKYYKHTWDAICKIYKQNGIQGLYVGLPGTLVGVAATNFAYFYWYGLVRTAYSKRVTVISTSMELVLGAVAGALAQLFTLPIAVVTTAQQTHDGPAQSAAATAKRIIQHDGITGLWRGLKASLVLVINPSITYGSYQRLKVALFPGKSSFSPQESFLLGALSKAMATVATQPLIVAKVMVQASAGKAASKDAQHLNNFGSALWYLAEHEGLSGLFKGLGPQLGKGVIVQGLLFAFRDQVQLLIILLFRLARKRSA</sequence>
<dbReference type="GO" id="GO:0015867">
    <property type="term" value="P:ATP transport"/>
    <property type="evidence" value="ECO:0007669"/>
    <property type="project" value="EnsemblFungi"/>
</dbReference>
<evidence type="ECO:0000256" key="10">
    <source>
        <dbReference type="PROSITE-ProRule" id="PRU00282"/>
    </source>
</evidence>
<evidence type="ECO:0000256" key="6">
    <source>
        <dbReference type="ARBA" id="ARBA00022792"/>
    </source>
</evidence>
<evidence type="ECO:0000256" key="3">
    <source>
        <dbReference type="ARBA" id="ARBA00022448"/>
    </source>
</evidence>
<feature type="transmembrane region" description="Helical" evidence="12">
    <location>
        <begin position="82"/>
        <end position="104"/>
    </location>
</feature>
<evidence type="ECO:0000256" key="4">
    <source>
        <dbReference type="ARBA" id="ARBA00022692"/>
    </source>
</evidence>
<accession>A0A1E4T9F2</accession>
<evidence type="ECO:0000313" key="14">
    <source>
        <dbReference type="Proteomes" id="UP000095023"/>
    </source>
</evidence>
<keyword evidence="9 10" id="KW-0472">Membrane</keyword>
<dbReference type="AlphaFoldDB" id="A0A1E4T9F2"/>
<dbReference type="InterPro" id="IPR052217">
    <property type="entry name" value="Mito/Peroxisomal_Carrier"/>
</dbReference>
<evidence type="ECO:0000256" key="2">
    <source>
        <dbReference type="ARBA" id="ARBA00006375"/>
    </source>
</evidence>
<dbReference type="Pfam" id="PF00153">
    <property type="entry name" value="Mito_carr"/>
    <property type="match status" value="3"/>
</dbReference>
<evidence type="ECO:0008006" key="15">
    <source>
        <dbReference type="Google" id="ProtNLM"/>
    </source>
</evidence>
<keyword evidence="14" id="KW-1185">Reference proteome</keyword>
<evidence type="ECO:0000256" key="12">
    <source>
        <dbReference type="SAM" id="Phobius"/>
    </source>
</evidence>
<feature type="transmembrane region" description="Helical" evidence="12">
    <location>
        <begin position="12"/>
        <end position="33"/>
    </location>
</feature>
<comment type="similarity">
    <text evidence="2 11">Belongs to the mitochondrial carrier (TC 2.A.29) family.</text>
</comment>
<evidence type="ECO:0000256" key="11">
    <source>
        <dbReference type="RuleBase" id="RU000488"/>
    </source>
</evidence>
<keyword evidence="5" id="KW-0677">Repeat</keyword>
<dbReference type="GO" id="GO:0006635">
    <property type="term" value="P:fatty acid beta-oxidation"/>
    <property type="evidence" value="ECO:0007669"/>
    <property type="project" value="EnsemblFungi"/>
</dbReference>
<keyword evidence="7 12" id="KW-1133">Transmembrane helix</keyword>
<dbReference type="OrthoDB" id="446044at2759"/>
<gene>
    <name evidence="13" type="ORF">CANCADRAFT_29676</name>
</gene>
<dbReference type="PROSITE" id="PS50920">
    <property type="entry name" value="SOLCAR"/>
    <property type="match status" value="3"/>
</dbReference>
<evidence type="ECO:0000256" key="8">
    <source>
        <dbReference type="ARBA" id="ARBA00023128"/>
    </source>
</evidence>
<evidence type="ECO:0000256" key="5">
    <source>
        <dbReference type="ARBA" id="ARBA00022737"/>
    </source>
</evidence>